<accession>A0A1Y6CJF0</accession>
<dbReference type="EMBL" id="FWZX01000028">
    <property type="protein sequence ID" value="SMF68944.1"/>
    <property type="molecule type" value="Genomic_DNA"/>
</dbReference>
<evidence type="ECO:0000256" key="1">
    <source>
        <dbReference type="ARBA" id="ARBA00022617"/>
    </source>
</evidence>
<keyword evidence="8" id="KW-1185">Reference proteome</keyword>
<dbReference type="Gene3D" id="1.10.760.10">
    <property type="entry name" value="Cytochrome c-like domain"/>
    <property type="match status" value="2"/>
</dbReference>
<protein>
    <submittedName>
        <fullName evidence="7">Sulfite dehydrogenase (Cytochrome) subunit SorB</fullName>
    </submittedName>
</protein>
<keyword evidence="2 4" id="KW-0479">Metal-binding</keyword>
<dbReference type="SUPFAM" id="SSF46626">
    <property type="entry name" value="Cytochrome c"/>
    <property type="match status" value="2"/>
</dbReference>
<dbReference type="PANTHER" id="PTHR35008">
    <property type="entry name" value="BLL4482 PROTEIN-RELATED"/>
    <property type="match status" value="1"/>
</dbReference>
<evidence type="ECO:0000259" key="6">
    <source>
        <dbReference type="PROSITE" id="PS51007"/>
    </source>
</evidence>
<dbReference type="PANTHER" id="PTHR35008:SF4">
    <property type="entry name" value="BLL4482 PROTEIN"/>
    <property type="match status" value="1"/>
</dbReference>
<dbReference type="STRING" id="560819.SAMN05428998_12831"/>
<dbReference type="GO" id="GO:0046872">
    <property type="term" value="F:metal ion binding"/>
    <property type="evidence" value="ECO:0007669"/>
    <property type="project" value="UniProtKB-KW"/>
</dbReference>
<dbReference type="InterPro" id="IPR051459">
    <property type="entry name" value="Cytochrome_c-type_DH"/>
</dbReference>
<evidence type="ECO:0000256" key="5">
    <source>
        <dbReference type="SAM" id="SignalP"/>
    </source>
</evidence>
<dbReference type="PROSITE" id="PS51007">
    <property type="entry name" value="CYTC"/>
    <property type="match status" value="1"/>
</dbReference>
<name>A0A1Y6CJF0_9PROT</name>
<feature type="signal peptide" evidence="5">
    <location>
        <begin position="1"/>
        <end position="26"/>
    </location>
</feature>
<dbReference type="AlphaFoldDB" id="A0A1Y6CJF0"/>
<keyword evidence="3 4" id="KW-0408">Iron</keyword>
<feature type="domain" description="Cytochrome c" evidence="6">
    <location>
        <begin position="111"/>
        <end position="200"/>
    </location>
</feature>
<evidence type="ECO:0000256" key="4">
    <source>
        <dbReference type="PROSITE-ProRule" id="PRU00433"/>
    </source>
</evidence>
<dbReference type="Proteomes" id="UP000192917">
    <property type="component" value="Unassembled WGS sequence"/>
</dbReference>
<sequence>MPPRTTFRLLPAVFGLWLLSAASAAAQIELPQGPDRDLVYGNCRTCHDLQYLVDSAGIPADAWDDVVANMRQFGLRIPAEERAKIVAYLGSYLGPNPPKPDAQPAATEPAGTTADGATLFGEQCVACHQADGRGVPGQFPPLAGNGDLYLAPAFPAAVVLNGLQGRIEVAGTAYDGVMPPFDHLSDREIAALVGYVRSAWGNDELRPASFGELTPDAVAAMRAKTLGAEAVHALRAELK</sequence>
<dbReference type="InterPro" id="IPR036909">
    <property type="entry name" value="Cyt_c-like_dom_sf"/>
</dbReference>
<evidence type="ECO:0000313" key="7">
    <source>
        <dbReference type="EMBL" id="SMF68944.1"/>
    </source>
</evidence>
<dbReference type="GO" id="GO:0020037">
    <property type="term" value="F:heme binding"/>
    <property type="evidence" value="ECO:0007669"/>
    <property type="project" value="InterPro"/>
</dbReference>
<dbReference type="GO" id="GO:0009055">
    <property type="term" value="F:electron transfer activity"/>
    <property type="evidence" value="ECO:0007669"/>
    <property type="project" value="InterPro"/>
</dbReference>
<organism evidence="7 8">
    <name type="scientific">Tistlia consotensis USBA 355</name>
    <dbReference type="NCBI Taxonomy" id="560819"/>
    <lineage>
        <taxon>Bacteria</taxon>
        <taxon>Pseudomonadati</taxon>
        <taxon>Pseudomonadota</taxon>
        <taxon>Alphaproteobacteria</taxon>
        <taxon>Rhodospirillales</taxon>
        <taxon>Rhodovibrionaceae</taxon>
        <taxon>Tistlia</taxon>
    </lineage>
</organism>
<dbReference type="RefSeq" id="WP_085125476.1">
    <property type="nucleotide sequence ID" value="NZ_FWZX01000028.1"/>
</dbReference>
<reference evidence="7 8" key="1">
    <citation type="submission" date="2017-04" db="EMBL/GenBank/DDBJ databases">
        <authorList>
            <person name="Afonso C.L."/>
            <person name="Miller P.J."/>
            <person name="Scott M.A."/>
            <person name="Spackman E."/>
            <person name="Goraichik I."/>
            <person name="Dimitrov K.M."/>
            <person name="Suarez D.L."/>
            <person name="Swayne D.E."/>
        </authorList>
    </citation>
    <scope>NUCLEOTIDE SEQUENCE [LARGE SCALE GENOMIC DNA]</scope>
    <source>
        <strain evidence="7 8">USBA 355</strain>
    </source>
</reference>
<dbReference type="Pfam" id="PF00034">
    <property type="entry name" value="Cytochrom_C"/>
    <property type="match status" value="1"/>
</dbReference>
<dbReference type="InterPro" id="IPR009056">
    <property type="entry name" value="Cyt_c-like_dom"/>
</dbReference>
<keyword evidence="1 4" id="KW-0349">Heme</keyword>
<evidence type="ECO:0000256" key="2">
    <source>
        <dbReference type="ARBA" id="ARBA00022723"/>
    </source>
</evidence>
<keyword evidence="5" id="KW-0732">Signal</keyword>
<proteinExistence type="predicted"/>
<gene>
    <name evidence="7" type="ORF">SAMN05428998_12831</name>
</gene>
<evidence type="ECO:0000256" key="3">
    <source>
        <dbReference type="ARBA" id="ARBA00023004"/>
    </source>
</evidence>
<feature type="chain" id="PRO_5012893208" evidence="5">
    <location>
        <begin position="27"/>
        <end position="239"/>
    </location>
</feature>
<evidence type="ECO:0000313" key="8">
    <source>
        <dbReference type="Proteomes" id="UP000192917"/>
    </source>
</evidence>